<dbReference type="Proteomes" id="UP001166293">
    <property type="component" value="Unassembled WGS sequence"/>
</dbReference>
<protein>
    <submittedName>
        <fullName evidence="1">SRPBCC family protein</fullName>
    </submittedName>
</protein>
<evidence type="ECO:0000313" key="2">
    <source>
        <dbReference type="Proteomes" id="UP001166293"/>
    </source>
</evidence>
<name>A0ABS6N7I8_9RHOB</name>
<reference evidence="1" key="1">
    <citation type="submission" date="2021-06" db="EMBL/GenBank/DDBJ databases">
        <title>Thalassococcus sp. CAU 1522 isolated from sea sand, Republic of Korea.</title>
        <authorList>
            <person name="Kim W."/>
        </authorList>
    </citation>
    <scope>NUCLEOTIDE SEQUENCE</scope>
    <source>
        <strain evidence="1">CAU 1522</strain>
    </source>
</reference>
<accession>A0ABS6N7I8</accession>
<organism evidence="1 2">
    <name type="scientific">Thalassococcus arenae</name>
    <dbReference type="NCBI Taxonomy" id="2851652"/>
    <lineage>
        <taxon>Bacteria</taxon>
        <taxon>Pseudomonadati</taxon>
        <taxon>Pseudomonadota</taxon>
        <taxon>Alphaproteobacteria</taxon>
        <taxon>Rhodobacterales</taxon>
        <taxon>Roseobacteraceae</taxon>
        <taxon>Thalassococcus</taxon>
    </lineage>
</organism>
<proteinExistence type="predicted"/>
<evidence type="ECO:0000313" key="1">
    <source>
        <dbReference type="EMBL" id="MBV2359969.1"/>
    </source>
</evidence>
<keyword evidence="2" id="KW-1185">Reference proteome</keyword>
<sequence length="157" mass="17858">MVEFTLSTTLNADIETVWALLQKPATMARVSCGWLTFTPVDPPSLPEHWPEQDADFLVRPRAFGVIPLGQQVIATRRPPVAPPKRALRDAGRGSLVKTWDHWIFVEPEGDNRCRYSDHLVLDAGWLTPVVALWARGFYRHRQGNWHRLLAEQAAEAR</sequence>
<gene>
    <name evidence="1" type="ORF">KUH32_09295</name>
</gene>
<comment type="caution">
    <text evidence="1">The sequence shown here is derived from an EMBL/GenBank/DDBJ whole genome shotgun (WGS) entry which is preliminary data.</text>
</comment>
<dbReference type="RefSeq" id="WP_217777750.1">
    <property type="nucleotide sequence ID" value="NZ_JAHRWL010000001.1"/>
</dbReference>
<dbReference type="CDD" id="cd07812">
    <property type="entry name" value="SRPBCC"/>
    <property type="match status" value="1"/>
</dbReference>
<dbReference type="EMBL" id="JAHRWL010000001">
    <property type="protein sequence ID" value="MBV2359969.1"/>
    <property type="molecule type" value="Genomic_DNA"/>
</dbReference>